<dbReference type="Pfam" id="PF03699">
    <property type="entry name" value="UPF0182"/>
    <property type="match status" value="1"/>
</dbReference>
<dbReference type="AlphaFoldDB" id="A0A6J6D984"/>
<evidence type="ECO:0000256" key="3">
    <source>
        <dbReference type="ARBA" id="ARBA00022989"/>
    </source>
</evidence>
<dbReference type="EMBL" id="CAEZSZ010000124">
    <property type="protein sequence ID" value="CAB4560457.1"/>
    <property type="molecule type" value="Genomic_DNA"/>
</dbReference>
<keyword evidence="3" id="KW-1133">Transmembrane helix</keyword>
<sequence length="396" mass="42001">MDSDSYPAIVDGRVVWIVDGYTTSSNYPYSRAESFTQAVTDASAANPFARNSINYIRNSVKATVDAYDGKVTLYAWDDKDPILQSWAKIFPDTLKPVSEMSGDLMAHVRYPTDLFKVQRSILGTYHVSDPGSFYSQEDAWMTPNDPVSGVTGALQPPYYLTMQVPGTNAPAYSLYTTYIPKSTGEASRNVLKGYLVADSDAGSVDGKISSEYGKLRLLNLPESTILPGPGQVQNAFSTDAEVSRLLNILRQGSTRVLNGNLLTLPVGGGLLYVQPVYIQSTGETSYPLLKKVLVAFGDKIAFEDTLDQALDTLFGGNSGADAGDGIPSLNPTTPVTPVVPGAPSAGTNAALQQALQQARAAISARESALASGDWAAYGKADAALKAALEAAIAASN</sequence>
<evidence type="ECO:0000313" key="5">
    <source>
        <dbReference type="EMBL" id="CAB4560457.1"/>
    </source>
</evidence>
<evidence type="ECO:0000256" key="1">
    <source>
        <dbReference type="ARBA" id="ARBA00022475"/>
    </source>
</evidence>
<dbReference type="GO" id="GO:0016020">
    <property type="term" value="C:membrane"/>
    <property type="evidence" value="ECO:0007669"/>
    <property type="project" value="InterPro"/>
</dbReference>
<dbReference type="EMBL" id="CAEZWA010000072">
    <property type="protein sequence ID" value="CAB4643542.1"/>
    <property type="molecule type" value="Genomic_DNA"/>
</dbReference>
<dbReference type="PANTHER" id="PTHR39344">
    <property type="entry name" value="UPF0182 PROTEIN SLL1060"/>
    <property type="match status" value="1"/>
</dbReference>
<keyword evidence="4" id="KW-0472">Membrane</keyword>
<evidence type="ECO:0000313" key="6">
    <source>
        <dbReference type="EMBL" id="CAB4643542.1"/>
    </source>
</evidence>
<evidence type="ECO:0000256" key="2">
    <source>
        <dbReference type="ARBA" id="ARBA00022692"/>
    </source>
</evidence>
<proteinExistence type="predicted"/>
<keyword evidence="1" id="KW-1003">Cell membrane</keyword>
<dbReference type="PANTHER" id="PTHR39344:SF1">
    <property type="entry name" value="UPF0182 PROTEIN SLL1060"/>
    <property type="match status" value="1"/>
</dbReference>
<keyword evidence="2" id="KW-0812">Transmembrane</keyword>
<dbReference type="GO" id="GO:0005576">
    <property type="term" value="C:extracellular region"/>
    <property type="evidence" value="ECO:0007669"/>
    <property type="project" value="TreeGrafter"/>
</dbReference>
<name>A0A6J6D984_9ZZZZ</name>
<gene>
    <name evidence="5" type="ORF">UFOPK1561_00868</name>
    <name evidence="6" type="ORF">UFOPK2165_00502</name>
</gene>
<dbReference type="InterPro" id="IPR005372">
    <property type="entry name" value="UPF0182"/>
</dbReference>
<protein>
    <submittedName>
        <fullName evidence="5">Unannotated protein</fullName>
    </submittedName>
</protein>
<organism evidence="5">
    <name type="scientific">freshwater metagenome</name>
    <dbReference type="NCBI Taxonomy" id="449393"/>
    <lineage>
        <taxon>unclassified sequences</taxon>
        <taxon>metagenomes</taxon>
        <taxon>ecological metagenomes</taxon>
    </lineage>
</organism>
<evidence type="ECO:0000256" key="4">
    <source>
        <dbReference type="ARBA" id="ARBA00023136"/>
    </source>
</evidence>
<accession>A0A6J6D984</accession>
<reference evidence="5" key="1">
    <citation type="submission" date="2020-05" db="EMBL/GenBank/DDBJ databases">
        <authorList>
            <person name="Chiriac C."/>
            <person name="Salcher M."/>
            <person name="Ghai R."/>
            <person name="Kavagutti S V."/>
        </authorList>
    </citation>
    <scope>NUCLEOTIDE SEQUENCE</scope>
</reference>